<comment type="caution">
    <text evidence="2">The sequence shown here is derived from an EMBL/GenBank/DDBJ whole genome shotgun (WGS) entry which is preliminary data.</text>
</comment>
<dbReference type="EMBL" id="JEMT01007741">
    <property type="protein sequence ID" value="EXX78837.1"/>
    <property type="molecule type" value="Genomic_DNA"/>
</dbReference>
<sequence>MERDTLNKELEVVNNKVNENQKMLDKLAKSNENTKQVSPLELHEYESINETCSKRLEIKKPIHSQEVMEALRADREKYRSS</sequence>
<dbReference type="OrthoDB" id="10413852at2759"/>
<dbReference type="HOGENOM" id="CLU_2575125_0_0_1"/>
<organism evidence="2 3">
    <name type="scientific">Rhizophagus irregularis (strain DAOM 197198w)</name>
    <name type="common">Glomus intraradices</name>
    <dbReference type="NCBI Taxonomy" id="1432141"/>
    <lineage>
        <taxon>Eukaryota</taxon>
        <taxon>Fungi</taxon>
        <taxon>Fungi incertae sedis</taxon>
        <taxon>Mucoromycota</taxon>
        <taxon>Glomeromycotina</taxon>
        <taxon>Glomeromycetes</taxon>
        <taxon>Glomerales</taxon>
        <taxon>Glomeraceae</taxon>
        <taxon>Rhizophagus</taxon>
    </lineage>
</organism>
<evidence type="ECO:0000313" key="3">
    <source>
        <dbReference type="Proteomes" id="UP000022910"/>
    </source>
</evidence>
<dbReference type="Proteomes" id="UP000022910">
    <property type="component" value="Unassembled WGS sequence"/>
</dbReference>
<proteinExistence type="predicted"/>
<reference evidence="2 3" key="1">
    <citation type="submission" date="2014-02" db="EMBL/GenBank/DDBJ databases">
        <title>Single nucleus genome sequencing reveals high similarity among nuclei of an endomycorrhizal fungus.</title>
        <authorList>
            <person name="Lin K."/>
            <person name="Geurts R."/>
            <person name="Zhang Z."/>
            <person name="Limpens E."/>
            <person name="Saunders D.G."/>
            <person name="Mu D."/>
            <person name="Pang E."/>
            <person name="Cao H."/>
            <person name="Cha H."/>
            <person name="Lin T."/>
            <person name="Zhou Q."/>
            <person name="Shang Y."/>
            <person name="Li Y."/>
            <person name="Ivanov S."/>
            <person name="Sharma T."/>
            <person name="Velzen R.V."/>
            <person name="Ruijter N.D."/>
            <person name="Aanen D.K."/>
            <person name="Win J."/>
            <person name="Kamoun S."/>
            <person name="Bisseling T."/>
            <person name="Huang S."/>
        </authorList>
    </citation>
    <scope>NUCLEOTIDE SEQUENCE [LARGE SCALE GENOMIC DNA]</scope>
    <source>
        <strain evidence="3">DAOM197198w</strain>
    </source>
</reference>
<keyword evidence="3" id="KW-1185">Reference proteome</keyword>
<keyword evidence="1" id="KW-0175">Coiled coil</keyword>
<dbReference type="AlphaFoldDB" id="A0A015KAN1"/>
<feature type="coiled-coil region" evidence="1">
    <location>
        <begin position="3"/>
        <end position="33"/>
    </location>
</feature>
<name>A0A015KAN1_RHIIW</name>
<gene>
    <name evidence="2" type="ORF">RirG_011400</name>
</gene>
<evidence type="ECO:0000256" key="1">
    <source>
        <dbReference type="SAM" id="Coils"/>
    </source>
</evidence>
<protein>
    <submittedName>
        <fullName evidence="2">Uncharacterized protein</fullName>
    </submittedName>
</protein>
<accession>A0A015KAN1</accession>
<evidence type="ECO:0000313" key="2">
    <source>
        <dbReference type="EMBL" id="EXX78837.1"/>
    </source>
</evidence>